<proteinExistence type="predicted"/>
<protein>
    <submittedName>
        <fullName evidence="2">Uncharacterized protein</fullName>
    </submittedName>
</protein>
<dbReference type="EMBL" id="KV426148">
    <property type="protein sequence ID" value="KZV86695.1"/>
    <property type="molecule type" value="Genomic_DNA"/>
</dbReference>
<reference evidence="2 3" key="1">
    <citation type="journal article" date="2016" name="Mol. Biol. Evol.">
        <title>Comparative Genomics of Early-Diverging Mushroom-Forming Fungi Provides Insights into the Origins of Lignocellulose Decay Capabilities.</title>
        <authorList>
            <person name="Nagy L.G."/>
            <person name="Riley R."/>
            <person name="Tritt A."/>
            <person name="Adam C."/>
            <person name="Daum C."/>
            <person name="Floudas D."/>
            <person name="Sun H."/>
            <person name="Yadav J.S."/>
            <person name="Pangilinan J."/>
            <person name="Larsson K.H."/>
            <person name="Matsuura K."/>
            <person name="Barry K."/>
            <person name="Labutti K."/>
            <person name="Kuo R."/>
            <person name="Ohm R.A."/>
            <person name="Bhattacharya S.S."/>
            <person name="Shirouzu T."/>
            <person name="Yoshinaga Y."/>
            <person name="Martin F.M."/>
            <person name="Grigoriev I.V."/>
            <person name="Hibbett D.S."/>
        </authorList>
    </citation>
    <scope>NUCLEOTIDE SEQUENCE [LARGE SCALE GENOMIC DNA]</scope>
    <source>
        <strain evidence="2 3">HHB12029</strain>
    </source>
</reference>
<sequence length="107" mass="12242">MRGARPTTSFSYNDQGSGRKCTQRPLHSRPYTVLRAKRDKSARASPAATESTDDRFAAIASHRQRVSSYRLRRRCLLPSPDPSPHSYLNRVNVLRRRSFSHLSVAWT</sequence>
<organism evidence="2 3">
    <name type="scientific">Exidia glandulosa HHB12029</name>
    <dbReference type="NCBI Taxonomy" id="1314781"/>
    <lineage>
        <taxon>Eukaryota</taxon>
        <taxon>Fungi</taxon>
        <taxon>Dikarya</taxon>
        <taxon>Basidiomycota</taxon>
        <taxon>Agaricomycotina</taxon>
        <taxon>Agaricomycetes</taxon>
        <taxon>Auriculariales</taxon>
        <taxon>Exidiaceae</taxon>
        <taxon>Exidia</taxon>
    </lineage>
</organism>
<gene>
    <name evidence="2" type="ORF">EXIGLDRAFT_724521</name>
</gene>
<evidence type="ECO:0000313" key="3">
    <source>
        <dbReference type="Proteomes" id="UP000077266"/>
    </source>
</evidence>
<accession>A0A165EDP0</accession>
<dbReference type="AlphaFoldDB" id="A0A165EDP0"/>
<name>A0A165EDP0_EXIGL</name>
<evidence type="ECO:0000256" key="1">
    <source>
        <dbReference type="SAM" id="MobiDB-lite"/>
    </source>
</evidence>
<dbReference type="Proteomes" id="UP000077266">
    <property type="component" value="Unassembled WGS sequence"/>
</dbReference>
<evidence type="ECO:0000313" key="2">
    <source>
        <dbReference type="EMBL" id="KZV86695.1"/>
    </source>
</evidence>
<feature type="region of interest" description="Disordered" evidence="1">
    <location>
        <begin position="1"/>
        <end position="55"/>
    </location>
</feature>
<feature type="compositionally biased region" description="Polar residues" evidence="1">
    <location>
        <begin position="1"/>
        <end position="16"/>
    </location>
</feature>
<keyword evidence="3" id="KW-1185">Reference proteome</keyword>
<dbReference type="InParanoid" id="A0A165EDP0"/>